<keyword evidence="2" id="KW-0677">Repeat</keyword>
<dbReference type="EMBL" id="LUTP01000055">
    <property type="protein sequence ID" value="OSN03449.1"/>
    <property type="molecule type" value="Genomic_DNA"/>
</dbReference>
<organism evidence="4 5">
    <name type="scientific">Lonsdalea iberica</name>
    <dbReference type="NCBI Taxonomy" id="1082703"/>
    <lineage>
        <taxon>Bacteria</taxon>
        <taxon>Pseudomonadati</taxon>
        <taxon>Pseudomonadota</taxon>
        <taxon>Gammaproteobacteria</taxon>
        <taxon>Enterobacterales</taxon>
        <taxon>Pectobacteriaceae</taxon>
        <taxon>Lonsdalea</taxon>
    </lineage>
</organism>
<dbReference type="InterPro" id="IPR003535">
    <property type="entry name" value="Intimin/invasin_bac"/>
</dbReference>
<dbReference type="Pfam" id="PF02369">
    <property type="entry name" value="Big_1"/>
    <property type="match status" value="6"/>
</dbReference>
<comment type="caution">
    <text evidence="4">The sequence shown here is derived from an EMBL/GenBank/DDBJ whole genome shotgun (WGS) entry which is preliminary data.</text>
</comment>
<dbReference type="FunFam" id="2.60.40.10:FF:000182">
    <property type="entry name" value="Gamma intimin"/>
    <property type="match status" value="1"/>
</dbReference>
<dbReference type="GO" id="GO:0009279">
    <property type="term" value="C:cell outer membrane"/>
    <property type="evidence" value="ECO:0007669"/>
    <property type="project" value="TreeGrafter"/>
</dbReference>
<dbReference type="InterPro" id="IPR038177">
    <property type="entry name" value="IAT_beta_sf"/>
</dbReference>
<gene>
    <name evidence="4" type="ORF">AU511_14860</name>
</gene>
<accession>A0A1X3RNV7</accession>
<feature type="domain" description="Big-1" evidence="3">
    <location>
        <begin position="642"/>
        <end position="733"/>
    </location>
</feature>
<dbReference type="SUPFAM" id="SSF49373">
    <property type="entry name" value="Invasin/intimin cell-adhesion fragments"/>
    <property type="match status" value="7"/>
</dbReference>
<dbReference type="AlphaFoldDB" id="A0A1X3RNV7"/>
<dbReference type="PROSITE" id="PS51127">
    <property type="entry name" value="BIG1"/>
    <property type="match status" value="6"/>
</dbReference>
<dbReference type="InterPro" id="IPR008964">
    <property type="entry name" value="Invasin/intimin_cell_adhesion"/>
</dbReference>
<dbReference type="SMART" id="SM00634">
    <property type="entry name" value="BID_1"/>
    <property type="match status" value="6"/>
</dbReference>
<proteinExistence type="inferred from homology"/>
<feature type="domain" description="Big-1" evidence="3">
    <location>
        <begin position="544"/>
        <end position="635"/>
    </location>
</feature>
<dbReference type="Gene3D" id="2.60.40.1080">
    <property type="match status" value="1"/>
</dbReference>
<dbReference type="FunFam" id="2.40.160.160:FF:000001">
    <property type="entry name" value="Intimin-like inverse autotransporter SinH"/>
    <property type="match status" value="1"/>
</dbReference>
<dbReference type="Pfam" id="PF21764">
    <property type="entry name" value="Invasin_D4"/>
    <property type="match status" value="1"/>
</dbReference>
<evidence type="ECO:0000256" key="2">
    <source>
        <dbReference type="ARBA" id="ARBA00022737"/>
    </source>
</evidence>
<dbReference type="InterPro" id="IPR024519">
    <property type="entry name" value="IAT_beta"/>
</dbReference>
<name>A0A1X3RNV7_9GAMM</name>
<dbReference type="PRINTS" id="PR01369">
    <property type="entry name" value="INTIMIN"/>
</dbReference>
<sequence length="1136" mass="119492">MKIFKKIIIWSQIVLQASLPAVPVVFSQFAVAEPRSPFSVDRDTHERVQEQDEGLPYSDIMTQGANMLSSGRASDSARSLAVGEASAGLQQWLNGFGTARIQLNMDRHGSWSHSSADLLVPLYDSEKSMFFVQGGIRKPSDRLTANLGWGVRTFWQNGWMYGGNVFLDNDLTGHNRRVGFGGEAWRDYLRLSANTYIGTTDWHTSRDFDGSWQEKPADGYDIRAEGWLPAYPQLGGKLVWEQYYGDQVALFNKDHLQHNPHAVTAGVEYTPVPLVTLGTDHRQGRGIHDTQVSLDVRWSFGHGWRWQIDPANVQVMRTLAASRYDLVNRNNEIVLQYRKNPAQDVAHLLLTQITDNSPADGVSRNVLQVLATNRSGEPVRNAPVNWLAPSDDGSVSLVASSSVTDNNGLAAVTLTSTKAQTVPVTVQSSSISSSKNSHFVAVSVSKIELTVTQDNAVADGSSPDTVVATLTDSNGKPAAGQSISWALPDNVVMKENASASDSNGKATVHLTSTTAGSAAISATAGSQTAEGTVHFTGNSTTAKVGSLSVTIDGSPADGKTANEALVTVTDANGNLLTGQTVSWSADKSTVVFGQSAVTDSSGKTTVSYTDTVAESLTLTATLSNSNSATASSLFVSDKDSARLTDLTVTSGAKASGSDTNTATVTVMDANDNPLINTAVTFSVNGNAILNASTVNTDSNGHAQVTLTDTIAETVQVTAKLSTGSSRTKDSSFVADLDSAVLAITATTGALANGSASNTATVTLKDKNGNALSSQVVTLSTDGRAALSSASGTTDSKGQVSVAVTDSVAETVTVTATLSNGKTASAQMAFITYTVTDLSASAASVKADGSTSSTLTATVKDSNGAVVVNTPVTFSVTGSATLSANTVNTNSSGQAQATLTDMEGEVVTVTAQAQDNGNDAGKTQSITFVASSITGVGVYGTNYIFAAEQGFPQTGYAGATMYFLIDNSTDDMAKYTWSSNRSWVTFDSSNHATMNATSSFSLDDSPPASDREVTITATPKAGGKALTYTFTLQKWYKVSSRVSVIRNGDNEASSVCRDFGTSSIESAADLSDGAVSVVGKLFGEWRDSPSLAHYRFYFDAETTTTWRAKEDIAFIYSTGIPGTSPQPGSSYVMCRVN</sequence>
<comment type="similarity">
    <text evidence="1">Belongs to the intimin/invasin family.</text>
</comment>
<protein>
    <recommendedName>
        <fullName evidence="3">Big-1 domain-containing protein</fullName>
    </recommendedName>
</protein>
<feature type="domain" description="Big-1" evidence="3">
    <location>
        <begin position="739"/>
        <end position="830"/>
    </location>
</feature>
<dbReference type="Proteomes" id="UP000194020">
    <property type="component" value="Unassembled WGS sequence"/>
</dbReference>
<evidence type="ECO:0000313" key="5">
    <source>
        <dbReference type="Proteomes" id="UP000194020"/>
    </source>
</evidence>
<feature type="domain" description="Big-1" evidence="3">
    <location>
        <begin position="834"/>
        <end position="928"/>
    </location>
</feature>
<dbReference type="InterPro" id="IPR013783">
    <property type="entry name" value="Ig-like_fold"/>
</dbReference>
<dbReference type="PANTHER" id="PTHR39576">
    <property type="entry name" value="ATTACHING AND EFFACING PROTEIN HOMOLOG-RELATED-RELATED"/>
    <property type="match status" value="1"/>
</dbReference>
<feature type="domain" description="Big-1" evidence="3">
    <location>
        <begin position="446"/>
        <end position="536"/>
    </location>
</feature>
<dbReference type="Pfam" id="PF11924">
    <property type="entry name" value="IAT_beta"/>
    <property type="match status" value="1"/>
</dbReference>
<dbReference type="PANTHER" id="PTHR39576:SF2">
    <property type="entry name" value="ATTACHING AND EFFACING PROTEIN HOMOLOG-RELATED"/>
    <property type="match status" value="1"/>
</dbReference>
<evidence type="ECO:0000256" key="1">
    <source>
        <dbReference type="ARBA" id="ARBA00010116"/>
    </source>
</evidence>
<dbReference type="Gene3D" id="2.40.160.160">
    <property type="entry name" value="Inverse autotransporter, beta-domain"/>
    <property type="match status" value="1"/>
</dbReference>
<evidence type="ECO:0000313" key="4">
    <source>
        <dbReference type="EMBL" id="OSN03449.1"/>
    </source>
</evidence>
<dbReference type="Gene3D" id="2.60.40.10">
    <property type="entry name" value="Immunoglobulins"/>
    <property type="match status" value="6"/>
</dbReference>
<dbReference type="GO" id="GO:0007155">
    <property type="term" value="P:cell adhesion"/>
    <property type="evidence" value="ECO:0007669"/>
    <property type="project" value="InterPro"/>
</dbReference>
<dbReference type="InterPro" id="IPR048658">
    <property type="entry name" value="Invasin_D4"/>
</dbReference>
<dbReference type="InterPro" id="IPR003344">
    <property type="entry name" value="Big_1_dom"/>
</dbReference>
<feature type="domain" description="Big-1" evidence="3">
    <location>
        <begin position="347"/>
        <end position="440"/>
    </location>
</feature>
<reference evidence="4 5" key="1">
    <citation type="submission" date="2016-02" db="EMBL/GenBank/DDBJ databases">
        <title>Species-wide whole genome sequencing reveals diversity, host range in Lonsdalea quercina.</title>
        <authorList>
            <person name="Li Y."/>
        </authorList>
    </citation>
    <scope>NUCLEOTIDE SEQUENCE [LARGE SCALE GENOMIC DNA]</scope>
    <source>
        <strain evidence="4 5">LMG 26264</strain>
    </source>
</reference>
<evidence type="ECO:0000259" key="3">
    <source>
        <dbReference type="PROSITE" id="PS51127"/>
    </source>
</evidence>
<dbReference type="InterPro" id="IPR051715">
    <property type="entry name" value="Intimin-Invasin_domain"/>
</dbReference>